<evidence type="ECO:0000313" key="3">
    <source>
        <dbReference type="Proteomes" id="UP000215559"/>
    </source>
</evidence>
<dbReference type="InterPro" id="IPR013545">
    <property type="entry name" value="T2SS_protein-GspG_C"/>
</dbReference>
<proteinExistence type="predicted"/>
<gene>
    <name evidence="2" type="ORF">CH330_06095</name>
</gene>
<dbReference type="EMBL" id="NOZP01000113">
    <property type="protein sequence ID" value="OYD15295.1"/>
    <property type="molecule type" value="Genomic_DNA"/>
</dbReference>
<feature type="domain" description="Type II secretion system protein GspG C-terminal" evidence="1">
    <location>
        <begin position="75"/>
        <end position="127"/>
    </location>
</feature>
<accession>A0A235BUP1</accession>
<evidence type="ECO:0000313" key="2">
    <source>
        <dbReference type="EMBL" id="OYD15295.1"/>
    </source>
</evidence>
<dbReference type="Gene3D" id="3.30.700.10">
    <property type="entry name" value="Glycoprotein, Type 4 Pilin"/>
    <property type="match status" value="2"/>
</dbReference>
<comment type="caution">
    <text evidence="2">The sequence shown here is derived from an EMBL/GenBank/DDBJ whole genome shotgun (WGS) entry which is preliminary data.</text>
</comment>
<dbReference type="NCBIfam" id="TIGR02532">
    <property type="entry name" value="IV_pilin_GFxxxE"/>
    <property type="match status" value="1"/>
</dbReference>
<organism evidence="2 3">
    <name type="scientific">candidate division WOR-3 bacterium JGI_Cruoil_03_51_56</name>
    <dbReference type="NCBI Taxonomy" id="1973747"/>
    <lineage>
        <taxon>Bacteria</taxon>
        <taxon>Bacteria division WOR-3</taxon>
    </lineage>
</organism>
<sequence>MRWKMNKSGFTLMELLVVLLIIGVLSSVAIRTIDATRDRALFDQTTKELKQLVYAVVGNPDLTMDGRRIDFGFYGDMGRPPNDLRELVENPTSDPHWHGPYIRRELTGDSVGFLRDAWGNPYTYDKNSGVITTVGNGKYPMTTRVADSLPQLMNNTIVGYVTDTDNNPPGDASVGVYLFPSNGGGMFSPVGKGGYYEFSQKKGDTVRVGIHRLVAHCGVTDSIVRWVTVVPRSKCVVDFRFSRPFRNLLKMVGTPRIPAGVDSSGFEFDVVNRHAENITVDLILLEYISDTVYFRTLAIDGSPQTPYYPRPDDSLIGQGETALVDPAVTIAPDLAQRVTFGFFGFASTRSGTLNVNIHGKTFRFRFNDGSEITVKP</sequence>
<evidence type="ECO:0000259" key="1">
    <source>
        <dbReference type="Pfam" id="PF08334"/>
    </source>
</evidence>
<dbReference type="InterPro" id="IPR045584">
    <property type="entry name" value="Pilin-like"/>
</dbReference>
<dbReference type="Proteomes" id="UP000215559">
    <property type="component" value="Unassembled WGS sequence"/>
</dbReference>
<reference evidence="2 3" key="1">
    <citation type="submission" date="2017-07" db="EMBL/GenBank/DDBJ databases">
        <title>Recovery of genomes from metagenomes via a dereplication, aggregation, and scoring strategy.</title>
        <authorList>
            <person name="Sieber C.M."/>
            <person name="Probst A.J."/>
            <person name="Sharrar A."/>
            <person name="Thomas B.C."/>
            <person name="Hess M."/>
            <person name="Tringe S.G."/>
            <person name="Banfield J.F."/>
        </authorList>
    </citation>
    <scope>NUCLEOTIDE SEQUENCE [LARGE SCALE GENOMIC DNA]</scope>
    <source>
        <strain evidence="2">JGI_Cruoil_03_51_56</strain>
    </source>
</reference>
<dbReference type="SUPFAM" id="SSF54523">
    <property type="entry name" value="Pili subunits"/>
    <property type="match status" value="1"/>
</dbReference>
<dbReference type="InterPro" id="IPR012902">
    <property type="entry name" value="N_methyl_site"/>
</dbReference>
<protein>
    <recommendedName>
        <fullName evidence="1">Type II secretion system protein GspG C-terminal domain-containing protein</fullName>
    </recommendedName>
</protein>
<name>A0A235BUP1_UNCW3</name>
<dbReference type="Pfam" id="PF07963">
    <property type="entry name" value="N_methyl"/>
    <property type="match status" value="1"/>
</dbReference>
<dbReference type="AlphaFoldDB" id="A0A235BUP1"/>
<dbReference type="Pfam" id="PF08334">
    <property type="entry name" value="T2SSG"/>
    <property type="match status" value="1"/>
</dbReference>